<reference evidence="1" key="1">
    <citation type="submission" date="2023-05" db="EMBL/GenBank/DDBJ databases">
        <title>Colonisation of extended spectrum b-lactamase- and carbapenemase-producing bacteria on hospital surfaces from low- and middle-income countries.</title>
        <authorList>
            <person name="Nieto-Rosado M."/>
            <person name="Sands K."/>
            <person name="Iregbu K."/>
            <person name="Zahra R."/>
            <person name="Mazarati J.B."/>
            <person name="Mehtar S."/>
            <person name="Barnards-Group B."/>
            <person name="Walsh T.R."/>
        </authorList>
    </citation>
    <scope>NUCLEOTIDE SEQUENCE</scope>
    <source>
        <strain evidence="1">PP-E493</strain>
    </source>
</reference>
<name>A0AAE4Q5X0_9GAMM</name>
<proteinExistence type="predicted"/>
<organism evidence="1 2">
    <name type="scientific">Shewanella xiamenensis</name>
    <dbReference type="NCBI Taxonomy" id="332186"/>
    <lineage>
        <taxon>Bacteria</taxon>
        <taxon>Pseudomonadati</taxon>
        <taxon>Pseudomonadota</taxon>
        <taxon>Gammaproteobacteria</taxon>
        <taxon>Alteromonadales</taxon>
        <taxon>Shewanellaceae</taxon>
        <taxon>Shewanella</taxon>
    </lineage>
</organism>
<sequence length="51" mass="5672">MRLSVAGFACSAAVVDDVFYFVKNKTARLMRDLHLVSSRFPKLDGVAKVKL</sequence>
<dbReference type="Proteomes" id="UP001187859">
    <property type="component" value="Unassembled WGS sequence"/>
</dbReference>
<accession>A0AAE4Q5X0</accession>
<gene>
    <name evidence="1" type="ORF">QM089_24440</name>
</gene>
<evidence type="ECO:0000313" key="1">
    <source>
        <dbReference type="EMBL" id="MDV5393334.1"/>
    </source>
</evidence>
<evidence type="ECO:0000313" key="2">
    <source>
        <dbReference type="Proteomes" id="UP001187859"/>
    </source>
</evidence>
<dbReference type="AlphaFoldDB" id="A0AAE4Q5X0"/>
<protein>
    <submittedName>
        <fullName evidence="1">Uncharacterized protein</fullName>
    </submittedName>
</protein>
<dbReference type="EMBL" id="JASGOQ010000004">
    <property type="protein sequence ID" value="MDV5393334.1"/>
    <property type="molecule type" value="Genomic_DNA"/>
</dbReference>
<comment type="caution">
    <text evidence="1">The sequence shown here is derived from an EMBL/GenBank/DDBJ whole genome shotgun (WGS) entry which is preliminary data.</text>
</comment>
<dbReference type="RefSeq" id="WP_317521817.1">
    <property type="nucleotide sequence ID" value="NZ_JASGOQ010000004.1"/>
</dbReference>